<evidence type="ECO:0000313" key="3">
    <source>
        <dbReference type="Proteomes" id="UP000285794"/>
    </source>
</evidence>
<name>A0A425Y543_9BACT</name>
<accession>A0A425Y543</accession>
<dbReference type="Proteomes" id="UP000285794">
    <property type="component" value="Unassembled WGS sequence"/>
</dbReference>
<comment type="caution">
    <text evidence="2">The sequence shown here is derived from an EMBL/GenBank/DDBJ whole genome shotgun (WGS) entry which is preliminary data.</text>
</comment>
<gene>
    <name evidence="2" type="ORF">DWB61_04275</name>
</gene>
<keyword evidence="3" id="KW-1185">Reference proteome</keyword>
<evidence type="ECO:0000313" key="2">
    <source>
        <dbReference type="EMBL" id="RRG23616.1"/>
    </source>
</evidence>
<dbReference type="InterPro" id="IPR011646">
    <property type="entry name" value="KAP_P-loop"/>
</dbReference>
<organism evidence="2 3">
    <name type="scientific">Ancylomarina euxinus</name>
    <dbReference type="NCBI Taxonomy" id="2283627"/>
    <lineage>
        <taxon>Bacteria</taxon>
        <taxon>Pseudomonadati</taxon>
        <taxon>Bacteroidota</taxon>
        <taxon>Bacteroidia</taxon>
        <taxon>Marinilabiliales</taxon>
        <taxon>Marinifilaceae</taxon>
        <taxon>Ancylomarina</taxon>
    </lineage>
</organism>
<protein>
    <recommendedName>
        <fullName evidence="1">KAP NTPase domain-containing protein</fullName>
    </recommendedName>
</protein>
<proteinExistence type="predicted"/>
<dbReference type="RefSeq" id="WP_125029655.1">
    <property type="nucleotide sequence ID" value="NZ_JAPXVP010000003.1"/>
</dbReference>
<sequence>MAEDLIQVAEEIQSTTEIKEIPIDKPLQDFHHHLSYNERIIFSAKFGDGKTYFLNKFFEVHKDEFEAIRIFPVNYQVADNKDVFELIKKDILIHLLANDLIEDEDFFDESIYAQNYLFNNGADIVFDILSDVPAVKVPAKIIQKSLKHLKKYKNGKVDSAESKRVQIENYLLKFEEDKGVAEYDVISELITRIIKSIQDKGKKKKVVLIIDDLDRIDPAHLFRILNVLTAHIDRDIILQKEIEDGVGNNKFNFDHIITVFDIENAKNIFSHLYGLKTDFPGYISKFISGKPFEYSLQNILMDYVFENLSERYGIDKNILKITKIREAIRKASVRDKIKLISGIEKEIVNCIIEEKETKFSSVNKFTCFLVLLKRLDLRIIDVFDDLLKVNKFCLFNLIGVNLYLGSDIVIGNDVIGIAVRLGSNNSNWSKITIKRHNSIVEDIEFLEDVGDIDISVLRSEVKLITNKLIAYVKL</sequence>
<evidence type="ECO:0000259" key="1">
    <source>
        <dbReference type="Pfam" id="PF07693"/>
    </source>
</evidence>
<feature type="domain" description="KAP NTPase" evidence="1">
    <location>
        <begin position="41"/>
        <end position="229"/>
    </location>
</feature>
<dbReference type="EMBL" id="QQWG01000003">
    <property type="protein sequence ID" value="RRG23616.1"/>
    <property type="molecule type" value="Genomic_DNA"/>
</dbReference>
<dbReference type="Pfam" id="PF07693">
    <property type="entry name" value="KAP_NTPase"/>
    <property type="match status" value="1"/>
</dbReference>
<dbReference type="OrthoDB" id="871734at2"/>
<dbReference type="AlphaFoldDB" id="A0A425Y543"/>
<reference evidence="2 3" key="1">
    <citation type="submission" date="2018-07" db="EMBL/GenBank/DDBJ databases">
        <title>Draft genome sequence of Ancylomarina sp. M1P.</title>
        <authorList>
            <person name="Yadav S."/>
            <person name="Villanueva L."/>
            <person name="Damste J.S.S."/>
        </authorList>
    </citation>
    <scope>NUCLEOTIDE SEQUENCE [LARGE SCALE GENOMIC DNA]</scope>
    <source>
        <strain evidence="2 3">M1P</strain>
    </source>
</reference>